<dbReference type="InterPro" id="IPR001623">
    <property type="entry name" value="DnaJ_domain"/>
</dbReference>
<dbReference type="GO" id="GO:0031207">
    <property type="term" value="C:Sec62/Sec63 complex"/>
    <property type="evidence" value="ECO:0007669"/>
    <property type="project" value="TreeGrafter"/>
</dbReference>
<evidence type="ECO:0000256" key="7">
    <source>
        <dbReference type="ARBA" id="ARBA00023136"/>
    </source>
</evidence>
<dbReference type="SMART" id="SM00973">
    <property type="entry name" value="Sec63"/>
    <property type="match status" value="1"/>
</dbReference>
<keyword evidence="8" id="KW-0143">Chaperone</keyword>
<accession>A0A1R2C8S7</accession>
<dbReference type="InterPro" id="IPR014756">
    <property type="entry name" value="Ig_E-set"/>
</dbReference>
<dbReference type="CDD" id="cd06257">
    <property type="entry name" value="DnaJ"/>
    <property type="match status" value="1"/>
</dbReference>
<dbReference type="GO" id="GO:0006614">
    <property type="term" value="P:SRP-dependent cotranslational protein targeting to membrane"/>
    <property type="evidence" value="ECO:0007669"/>
    <property type="project" value="TreeGrafter"/>
</dbReference>
<dbReference type="Pfam" id="PF02889">
    <property type="entry name" value="Sec63"/>
    <property type="match status" value="1"/>
</dbReference>
<keyword evidence="6 9" id="KW-1133">Transmembrane helix</keyword>
<dbReference type="AlphaFoldDB" id="A0A1R2C8S7"/>
<evidence type="ECO:0000313" key="12">
    <source>
        <dbReference type="Proteomes" id="UP000187209"/>
    </source>
</evidence>
<evidence type="ECO:0000256" key="6">
    <source>
        <dbReference type="ARBA" id="ARBA00022989"/>
    </source>
</evidence>
<dbReference type="SUPFAM" id="SSF46565">
    <property type="entry name" value="Chaperone J-domain"/>
    <property type="match status" value="1"/>
</dbReference>
<comment type="caution">
    <text evidence="11">The sequence shown here is derived from an EMBL/GenBank/DDBJ whole genome shotgun (WGS) entry which is preliminary data.</text>
</comment>
<feature type="domain" description="J" evidence="10">
    <location>
        <begin position="71"/>
        <end position="133"/>
    </location>
</feature>
<dbReference type="Pfam" id="PF00226">
    <property type="entry name" value="DnaJ"/>
    <property type="match status" value="1"/>
</dbReference>
<organism evidence="11 12">
    <name type="scientific">Stentor coeruleus</name>
    <dbReference type="NCBI Taxonomy" id="5963"/>
    <lineage>
        <taxon>Eukaryota</taxon>
        <taxon>Sar</taxon>
        <taxon>Alveolata</taxon>
        <taxon>Ciliophora</taxon>
        <taxon>Postciliodesmatophora</taxon>
        <taxon>Heterotrichea</taxon>
        <taxon>Heterotrichida</taxon>
        <taxon>Stentoridae</taxon>
        <taxon>Stentor</taxon>
    </lineage>
</organism>
<keyword evidence="3 9" id="KW-0812">Transmembrane</keyword>
<dbReference type="EMBL" id="MPUH01000237">
    <property type="protein sequence ID" value="OMJ85417.1"/>
    <property type="molecule type" value="Genomic_DNA"/>
</dbReference>
<evidence type="ECO:0000313" key="11">
    <source>
        <dbReference type="EMBL" id="OMJ85417.1"/>
    </source>
</evidence>
<dbReference type="InterPro" id="IPR036869">
    <property type="entry name" value="J_dom_sf"/>
</dbReference>
<evidence type="ECO:0000256" key="5">
    <source>
        <dbReference type="ARBA" id="ARBA00022927"/>
    </source>
</evidence>
<dbReference type="PANTHER" id="PTHR24075:SF0">
    <property type="entry name" value="TRANSLOCATION PROTEIN SEC63 HOMOLOG"/>
    <property type="match status" value="1"/>
</dbReference>
<evidence type="ECO:0000256" key="8">
    <source>
        <dbReference type="ARBA" id="ARBA00023186"/>
    </source>
</evidence>
<keyword evidence="7 9" id="KW-0472">Membrane</keyword>
<evidence type="ECO:0000259" key="10">
    <source>
        <dbReference type="PROSITE" id="PS50076"/>
    </source>
</evidence>
<gene>
    <name evidence="11" type="ORF">SteCoe_13257</name>
</gene>
<evidence type="ECO:0000256" key="2">
    <source>
        <dbReference type="ARBA" id="ARBA00022448"/>
    </source>
</evidence>
<name>A0A1R2C8S7_9CILI</name>
<dbReference type="SMART" id="SM00271">
    <property type="entry name" value="DnaJ"/>
    <property type="match status" value="1"/>
</dbReference>
<protein>
    <recommendedName>
        <fullName evidence="10">J domain-containing protein</fullName>
    </recommendedName>
</protein>
<evidence type="ECO:0000256" key="1">
    <source>
        <dbReference type="ARBA" id="ARBA00004477"/>
    </source>
</evidence>
<dbReference type="Gene3D" id="1.10.3380.10">
    <property type="entry name" value="Sec63 N-terminal domain-like domain"/>
    <property type="match status" value="1"/>
</dbReference>
<evidence type="ECO:0000256" key="3">
    <source>
        <dbReference type="ARBA" id="ARBA00022692"/>
    </source>
</evidence>
<comment type="subcellular location">
    <subcellularLocation>
        <location evidence="1">Endoplasmic reticulum membrane</location>
        <topology evidence="1">Multi-pass membrane protein</topology>
    </subcellularLocation>
</comment>
<evidence type="ECO:0000256" key="9">
    <source>
        <dbReference type="SAM" id="Phobius"/>
    </source>
</evidence>
<dbReference type="SUPFAM" id="SSF158702">
    <property type="entry name" value="Sec63 N-terminal domain-like"/>
    <property type="match status" value="1"/>
</dbReference>
<proteinExistence type="predicted"/>
<dbReference type="GO" id="GO:0008320">
    <property type="term" value="F:protein transmembrane transporter activity"/>
    <property type="evidence" value="ECO:0007669"/>
    <property type="project" value="TreeGrafter"/>
</dbReference>
<feature type="transmembrane region" description="Helical" evidence="9">
    <location>
        <begin position="158"/>
        <end position="178"/>
    </location>
</feature>
<dbReference type="GO" id="GO:0003723">
    <property type="term" value="F:RNA binding"/>
    <property type="evidence" value="ECO:0007669"/>
    <property type="project" value="TreeGrafter"/>
</dbReference>
<keyword evidence="4" id="KW-0256">Endoplasmic reticulum</keyword>
<dbReference type="GO" id="GO:0006620">
    <property type="term" value="P:post-translational protein targeting to endoplasmic reticulum membrane"/>
    <property type="evidence" value="ECO:0007669"/>
    <property type="project" value="TreeGrafter"/>
</dbReference>
<dbReference type="InterPro" id="IPR035892">
    <property type="entry name" value="C2_domain_sf"/>
</dbReference>
<dbReference type="PROSITE" id="PS50076">
    <property type="entry name" value="DNAJ_2"/>
    <property type="match status" value="1"/>
</dbReference>
<feature type="transmembrane region" description="Helical" evidence="9">
    <location>
        <begin position="6"/>
        <end position="28"/>
    </location>
</feature>
<dbReference type="PANTHER" id="PTHR24075">
    <property type="entry name" value="SEC63 DOMAIN-CONTAINING"/>
    <property type="match status" value="1"/>
</dbReference>
<reference evidence="11 12" key="1">
    <citation type="submission" date="2016-11" db="EMBL/GenBank/DDBJ databases">
        <title>The macronuclear genome of Stentor coeruleus: a giant cell with tiny introns.</title>
        <authorList>
            <person name="Slabodnick M."/>
            <person name="Ruby J.G."/>
            <person name="Reiff S.B."/>
            <person name="Swart E.C."/>
            <person name="Gosai S."/>
            <person name="Prabakaran S."/>
            <person name="Witkowska E."/>
            <person name="Larue G.E."/>
            <person name="Fisher S."/>
            <person name="Freeman R.M."/>
            <person name="Gunawardena J."/>
            <person name="Chu W."/>
            <person name="Stover N.A."/>
            <person name="Gregory B.D."/>
            <person name="Nowacki M."/>
            <person name="Derisi J."/>
            <person name="Roy S.W."/>
            <person name="Marshall W.F."/>
            <person name="Sood P."/>
        </authorList>
    </citation>
    <scope>NUCLEOTIDE SEQUENCE [LARGE SCALE GENOMIC DNA]</scope>
    <source>
        <strain evidence="11">WM001</strain>
    </source>
</reference>
<dbReference type="PRINTS" id="PR00625">
    <property type="entry name" value="JDOMAIN"/>
</dbReference>
<keyword evidence="2" id="KW-0813">Transport</keyword>
<dbReference type="OrthoDB" id="1734229at2759"/>
<dbReference type="SUPFAM" id="SSF81296">
    <property type="entry name" value="E set domains"/>
    <property type="match status" value="1"/>
</dbReference>
<sequence length="517" mass="59244">MSQDEYASSIFVTSILGIVLIPVLYCFLKDLKSHSKLCIFISLVFIGILLSGFIYSIGSIVSSEKPQQPFDPYEILSLSHTSTEKEVKTAFRELSKKYHPDKNPDYQDYYILITKAYKTLTDPEAKFNYEKYGNPDGPTGFRLSFGLPKFLFKQENQIPILLGFLLIIVIVPCGIVMWMRGGGELDKNGVSQQNLPIYISLVHDSLNYKQLLYMISLSVEFRNLRISKEQEAELNMLNETRQYTAFIPKGKQVSPQMIKVIFLLLAHLDHVEISESLKKDQLKILETTLKIITTVIESAFFINIMPKGKKISPNTFNLLLDFSRRLVHKLQFQLPVVAMVPDLDEYNTLKRIDQIQDLKKILEQPKPSVKILQNDAEKIKEFIKKVPQYEINAKIYVEGEDDYRLGDVATIKVEVLRKFDEERKRDKDLVQTADLGFEKRERIWVVISDGKRVFAVKVLQAFDDKVEDSGIKIILDRKLGFATGKQSLEIEVKSDSYLGVDISTNLTFTVNNPPKTS</sequence>
<dbReference type="InterPro" id="IPR004179">
    <property type="entry name" value="Sec63-dom"/>
</dbReference>
<keyword evidence="5" id="KW-0653">Protein transport</keyword>
<dbReference type="Gene3D" id="1.10.287.110">
    <property type="entry name" value="DnaJ domain"/>
    <property type="match status" value="1"/>
</dbReference>
<dbReference type="Proteomes" id="UP000187209">
    <property type="component" value="Unassembled WGS sequence"/>
</dbReference>
<evidence type="ECO:0000256" key="4">
    <source>
        <dbReference type="ARBA" id="ARBA00022824"/>
    </source>
</evidence>
<dbReference type="Gene3D" id="2.60.40.150">
    <property type="entry name" value="C2 domain"/>
    <property type="match status" value="1"/>
</dbReference>
<keyword evidence="12" id="KW-1185">Reference proteome</keyword>
<feature type="transmembrane region" description="Helical" evidence="9">
    <location>
        <begin position="37"/>
        <end position="57"/>
    </location>
</feature>